<reference evidence="1" key="2">
    <citation type="submission" date="2015-02" db="UniProtKB">
        <authorList>
            <consortium name="EnsemblMetazoa"/>
        </authorList>
    </citation>
    <scope>IDENTIFICATION</scope>
</reference>
<accession>T1IHD9</accession>
<keyword evidence="2" id="KW-1185">Reference proteome</keyword>
<dbReference type="HOGENOM" id="CLU_2323294_0_0_1"/>
<name>T1IHD9_STRMM</name>
<dbReference type="EMBL" id="JH429886">
    <property type="status" value="NOT_ANNOTATED_CDS"/>
    <property type="molecule type" value="Genomic_DNA"/>
</dbReference>
<dbReference type="Proteomes" id="UP000014500">
    <property type="component" value="Unassembled WGS sequence"/>
</dbReference>
<evidence type="ECO:0000313" key="1">
    <source>
        <dbReference type="EnsemblMetazoa" id="SMAR000252-PA"/>
    </source>
</evidence>
<proteinExistence type="predicted"/>
<sequence length="99" mass="11316">MHRHPGRRCKNLYLKLRKFRATRHDDIIATAFGLVSAAFIRVEYEKSETSGAHTIAHVSMSSFILSVFMSDSLLSDFRRVWPESPLTQTISNVLSAMFK</sequence>
<dbReference type="AlphaFoldDB" id="T1IHD9"/>
<dbReference type="EnsemblMetazoa" id="SMAR000252-RA">
    <property type="protein sequence ID" value="SMAR000252-PA"/>
    <property type="gene ID" value="SMAR000252"/>
</dbReference>
<protein>
    <submittedName>
        <fullName evidence="1">Uncharacterized protein</fullName>
    </submittedName>
</protein>
<reference evidence="2" key="1">
    <citation type="submission" date="2011-05" db="EMBL/GenBank/DDBJ databases">
        <authorList>
            <person name="Richards S.R."/>
            <person name="Qu J."/>
            <person name="Jiang H."/>
            <person name="Jhangiani S.N."/>
            <person name="Agravi P."/>
            <person name="Goodspeed R."/>
            <person name="Gross S."/>
            <person name="Mandapat C."/>
            <person name="Jackson L."/>
            <person name="Mathew T."/>
            <person name="Pu L."/>
            <person name="Thornton R."/>
            <person name="Saada N."/>
            <person name="Wilczek-Boney K.B."/>
            <person name="Lee S."/>
            <person name="Kovar C."/>
            <person name="Wu Y."/>
            <person name="Scherer S.E."/>
            <person name="Worley K.C."/>
            <person name="Muzny D.M."/>
            <person name="Gibbs R."/>
        </authorList>
    </citation>
    <scope>NUCLEOTIDE SEQUENCE</scope>
    <source>
        <strain evidence="2">Brora</strain>
    </source>
</reference>
<organism evidence="1 2">
    <name type="scientific">Strigamia maritima</name>
    <name type="common">European centipede</name>
    <name type="synonym">Geophilus maritimus</name>
    <dbReference type="NCBI Taxonomy" id="126957"/>
    <lineage>
        <taxon>Eukaryota</taxon>
        <taxon>Metazoa</taxon>
        <taxon>Ecdysozoa</taxon>
        <taxon>Arthropoda</taxon>
        <taxon>Myriapoda</taxon>
        <taxon>Chilopoda</taxon>
        <taxon>Pleurostigmophora</taxon>
        <taxon>Geophilomorpha</taxon>
        <taxon>Linotaeniidae</taxon>
        <taxon>Strigamia</taxon>
    </lineage>
</organism>
<evidence type="ECO:0000313" key="2">
    <source>
        <dbReference type="Proteomes" id="UP000014500"/>
    </source>
</evidence>